<dbReference type="GO" id="GO:0046872">
    <property type="term" value="F:metal ion binding"/>
    <property type="evidence" value="ECO:0007669"/>
    <property type="project" value="UniProtKB-KW"/>
</dbReference>
<dbReference type="EC" id="3.5.1.88" evidence="2"/>
<evidence type="ECO:0000313" key="3">
    <source>
        <dbReference type="EMBL" id="KKW29679.1"/>
    </source>
</evidence>
<protein>
    <recommendedName>
        <fullName evidence="2">Peptide deformylase</fullName>
        <shortName evidence="2">PDF</shortName>
        <ecNumber evidence="2">3.5.1.88</ecNumber>
    </recommendedName>
    <alternativeName>
        <fullName evidence="2">Polypeptide deformylase</fullName>
    </alternativeName>
</protein>
<dbReference type="PANTHER" id="PTHR10458">
    <property type="entry name" value="PEPTIDE DEFORMYLASE"/>
    <property type="match status" value="1"/>
</dbReference>
<keyword evidence="2" id="KW-0378">Hydrolase</keyword>
<sequence>MIRDVLHDPNPELRIVSQPVADERILSADMQKLVKDLLETMVAENGVGIAAPQVGVHERVIIAETDDGPQAFFNPEITERSFKMVDSEEGCLSVPGKWGFVKRHRGVTVTATNAKGESVTIKADGLLSIIFQHEIDHLDGVLFIDRAESISHVAKM</sequence>
<evidence type="ECO:0000256" key="2">
    <source>
        <dbReference type="HAMAP-Rule" id="MF_00163"/>
    </source>
</evidence>
<dbReference type="SUPFAM" id="SSF56420">
    <property type="entry name" value="Peptide deformylase"/>
    <property type="match status" value="1"/>
</dbReference>
<keyword evidence="2" id="KW-0479">Metal-binding</keyword>
<dbReference type="CDD" id="cd00487">
    <property type="entry name" value="Pep_deformylase"/>
    <property type="match status" value="1"/>
</dbReference>
<dbReference type="PIRSF" id="PIRSF004749">
    <property type="entry name" value="Pep_def"/>
    <property type="match status" value="1"/>
</dbReference>
<dbReference type="AlphaFoldDB" id="A0A0G2ABB9"/>
<name>A0A0G2ABB9_9BACT</name>
<comment type="caution">
    <text evidence="3">The sequence shown here is derived from an EMBL/GenBank/DDBJ whole genome shotgun (WGS) entry which is preliminary data.</text>
</comment>
<organism evidence="3 4">
    <name type="scientific">Candidatus Uhrbacteria bacterium GW2011_GWD2_52_7</name>
    <dbReference type="NCBI Taxonomy" id="1618989"/>
    <lineage>
        <taxon>Bacteria</taxon>
        <taxon>Candidatus Uhriibacteriota</taxon>
    </lineage>
</organism>
<comment type="function">
    <text evidence="2">Removes the formyl group from the N-terminal Met of newly synthesized proteins. Requires at least a dipeptide for an efficient rate of reaction. N-terminal L-methionine is a prerequisite for activity but the enzyme has broad specificity at other positions.</text>
</comment>
<dbReference type="Gene3D" id="3.90.45.10">
    <property type="entry name" value="Peptide deformylase"/>
    <property type="match status" value="1"/>
</dbReference>
<dbReference type="PATRIC" id="fig|1618989.3.peg.562"/>
<keyword evidence="2" id="KW-0408">Iron</keyword>
<gene>
    <name evidence="2" type="primary">def</name>
    <name evidence="3" type="ORF">UY72_C0036G0021</name>
</gene>
<dbReference type="Proteomes" id="UP000034846">
    <property type="component" value="Unassembled WGS sequence"/>
</dbReference>
<comment type="catalytic activity">
    <reaction evidence="2">
        <text>N-terminal N-formyl-L-methionyl-[peptide] + H2O = N-terminal L-methionyl-[peptide] + formate</text>
        <dbReference type="Rhea" id="RHEA:24420"/>
        <dbReference type="Rhea" id="RHEA-COMP:10639"/>
        <dbReference type="Rhea" id="RHEA-COMP:10640"/>
        <dbReference type="ChEBI" id="CHEBI:15377"/>
        <dbReference type="ChEBI" id="CHEBI:15740"/>
        <dbReference type="ChEBI" id="CHEBI:49298"/>
        <dbReference type="ChEBI" id="CHEBI:64731"/>
        <dbReference type="EC" id="3.5.1.88"/>
    </reaction>
</comment>
<dbReference type="GO" id="GO:0042586">
    <property type="term" value="F:peptide deformylase activity"/>
    <property type="evidence" value="ECO:0007669"/>
    <property type="project" value="UniProtKB-UniRule"/>
</dbReference>
<dbReference type="NCBIfam" id="NF001159">
    <property type="entry name" value="PRK00150.1-3"/>
    <property type="match status" value="1"/>
</dbReference>
<feature type="binding site" evidence="2">
    <location>
        <position position="91"/>
    </location>
    <ligand>
        <name>Fe cation</name>
        <dbReference type="ChEBI" id="CHEBI:24875"/>
    </ligand>
</feature>
<dbReference type="PANTHER" id="PTHR10458:SF22">
    <property type="entry name" value="PEPTIDE DEFORMYLASE"/>
    <property type="match status" value="1"/>
</dbReference>
<comment type="cofactor">
    <cofactor evidence="2">
        <name>Fe(2+)</name>
        <dbReference type="ChEBI" id="CHEBI:29033"/>
    </cofactor>
    <text evidence="2">Binds 1 Fe(2+) ion.</text>
</comment>
<dbReference type="InterPro" id="IPR023635">
    <property type="entry name" value="Peptide_deformylase"/>
</dbReference>
<comment type="similarity">
    <text evidence="1 2">Belongs to the polypeptide deformylase family.</text>
</comment>
<feature type="binding site" evidence="2">
    <location>
        <position position="133"/>
    </location>
    <ligand>
        <name>Fe cation</name>
        <dbReference type="ChEBI" id="CHEBI:24875"/>
    </ligand>
</feature>
<dbReference type="GO" id="GO:0006412">
    <property type="term" value="P:translation"/>
    <property type="evidence" value="ECO:0007669"/>
    <property type="project" value="UniProtKB-UniRule"/>
</dbReference>
<reference evidence="3 4" key="1">
    <citation type="journal article" date="2015" name="Nature">
        <title>rRNA introns, odd ribosomes, and small enigmatic genomes across a large radiation of phyla.</title>
        <authorList>
            <person name="Brown C.T."/>
            <person name="Hug L.A."/>
            <person name="Thomas B.C."/>
            <person name="Sharon I."/>
            <person name="Castelle C.J."/>
            <person name="Singh A."/>
            <person name="Wilkins M.J."/>
            <person name="Williams K.H."/>
            <person name="Banfield J.F."/>
        </authorList>
    </citation>
    <scope>NUCLEOTIDE SEQUENCE [LARGE SCALE GENOMIC DNA]</scope>
</reference>
<dbReference type="InterPro" id="IPR036821">
    <property type="entry name" value="Peptide_deformylase_sf"/>
</dbReference>
<dbReference type="NCBIfam" id="TIGR00079">
    <property type="entry name" value="pept_deformyl"/>
    <property type="match status" value="1"/>
</dbReference>
<dbReference type="HAMAP" id="MF_00163">
    <property type="entry name" value="Pep_deformylase"/>
    <property type="match status" value="1"/>
</dbReference>
<evidence type="ECO:0000313" key="4">
    <source>
        <dbReference type="Proteomes" id="UP000034846"/>
    </source>
</evidence>
<dbReference type="PRINTS" id="PR01576">
    <property type="entry name" value="PDEFORMYLASE"/>
</dbReference>
<keyword evidence="2" id="KW-0648">Protein biosynthesis</keyword>
<evidence type="ECO:0000256" key="1">
    <source>
        <dbReference type="ARBA" id="ARBA00010759"/>
    </source>
</evidence>
<dbReference type="EMBL" id="LCRD01000036">
    <property type="protein sequence ID" value="KKW29679.1"/>
    <property type="molecule type" value="Genomic_DNA"/>
</dbReference>
<feature type="active site" evidence="2">
    <location>
        <position position="134"/>
    </location>
</feature>
<feature type="binding site" evidence="2">
    <location>
        <position position="137"/>
    </location>
    <ligand>
        <name>Fe cation</name>
        <dbReference type="ChEBI" id="CHEBI:24875"/>
    </ligand>
</feature>
<dbReference type="Pfam" id="PF01327">
    <property type="entry name" value="Pep_deformylase"/>
    <property type="match status" value="1"/>
</dbReference>
<proteinExistence type="inferred from homology"/>
<accession>A0A0G2ABB9</accession>